<sequence length="88" mass="9363">MPGEIDETFQPSRLCSLLDHFAVVEDPREAPKVRCWRRATARPGLAAFGPIWSMSGPGAATVRWRRSIASARTAKASAPASISPGSAA</sequence>
<accession>A0A248JZ48</accession>
<dbReference type="EMBL" id="CP022112">
    <property type="protein sequence ID" value="ASG24013.1"/>
    <property type="molecule type" value="Genomic_DNA"/>
</dbReference>
<keyword evidence="2" id="KW-1185">Reference proteome</keyword>
<protein>
    <submittedName>
        <fullName evidence="1">Uncharacterized protein</fullName>
    </submittedName>
</protein>
<reference evidence="1 2" key="1">
    <citation type="submission" date="2017-06" db="EMBL/GenBank/DDBJ databases">
        <title>Complete genome sequence of Nitrospirillum amazonense strain CBAmC, an endophytic nitrogen-fixing and plant growth-promoting bacterium, isolated from sugarcane.</title>
        <authorList>
            <person name="Schwab S."/>
            <person name="dos Santos Teixeira K.R."/>
            <person name="Simoes Araujo J.L."/>
            <person name="Soares Vidal M."/>
            <person name="Borges de Freitas H.R."/>
            <person name="Rivello Crivelaro A.L."/>
            <person name="Bueno de Camargo Nunes A."/>
            <person name="dos Santos C.M."/>
            <person name="Palmeira da Silva Rosa D."/>
            <person name="da Silva Padilha D."/>
            <person name="da Silva E."/>
            <person name="Araujo Terra L."/>
            <person name="Soares Mendes V."/>
            <person name="Farinelli L."/>
            <person name="Magalhaes Cruz L."/>
            <person name="Baldani J.I."/>
        </authorList>
    </citation>
    <scope>NUCLEOTIDE SEQUENCE [LARGE SCALE GENOMIC DNA]</scope>
    <source>
        <strain evidence="1 2">CBAmC</strain>
    </source>
</reference>
<dbReference type="KEGG" id="nao:Y958_24030"/>
<gene>
    <name evidence="1" type="ORF">Y958_24030</name>
</gene>
<evidence type="ECO:0000313" key="1">
    <source>
        <dbReference type="EMBL" id="ASG24013.1"/>
    </source>
</evidence>
<evidence type="ECO:0000313" key="2">
    <source>
        <dbReference type="Proteomes" id="UP000197153"/>
    </source>
</evidence>
<proteinExistence type="predicted"/>
<organism evidence="1 2">
    <name type="scientific">Nitrospirillum viridazoti CBAmc</name>
    <dbReference type="NCBI Taxonomy" id="1441467"/>
    <lineage>
        <taxon>Bacteria</taxon>
        <taxon>Pseudomonadati</taxon>
        <taxon>Pseudomonadota</taxon>
        <taxon>Alphaproteobacteria</taxon>
        <taxon>Rhodospirillales</taxon>
        <taxon>Azospirillaceae</taxon>
        <taxon>Nitrospirillum</taxon>
        <taxon>Nitrospirillum viridazoti</taxon>
    </lineage>
</organism>
<name>A0A248JZ48_9PROT</name>
<dbReference type="Proteomes" id="UP000197153">
    <property type="component" value="Chromosome 3"/>
</dbReference>
<dbReference type="AlphaFoldDB" id="A0A248JZ48"/>